<feature type="domain" description="ACT" evidence="5">
    <location>
        <begin position="229"/>
        <end position="302"/>
    </location>
</feature>
<evidence type="ECO:0000256" key="3">
    <source>
        <dbReference type="ARBA" id="ARBA00022898"/>
    </source>
</evidence>
<dbReference type="EMBL" id="JAASRM010000001">
    <property type="protein sequence ID" value="NIK87787.1"/>
    <property type="molecule type" value="Genomic_DNA"/>
</dbReference>
<dbReference type="InterPro" id="IPR045865">
    <property type="entry name" value="ACT-like_dom_sf"/>
</dbReference>
<comment type="cofactor">
    <cofactor evidence="1">
        <name>pyridoxal 5'-phosphate</name>
        <dbReference type="ChEBI" id="CHEBI:597326"/>
    </cofactor>
</comment>
<evidence type="ECO:0000259" key="5">
    <source>
        <dbReference type="PROSITE" id="PS51671"/>
    </source>
</evidence>
<dbReference type="GO" id="GO:0004794">
    <property type="term" value="F:threonine deaminase activity"/>
    <property type="evidence" value="ECO:0007669"/>
    <property type="project" value="UniProtKB-EC"/>
</dbReference>
<dbReference type="InterPro" id="IPR036052">
    <property type="entry name" value="TrpB-like_PALP_sf"/>
</dbReference>
<proteinExistence type="inferred from homology"/>
<dbReference type="Gene3D" id="3.40.50.1100">
    <property type="match status" value="2"/>
</dbReference>
<keyword evidence="4 6" id="KW-0456">Lyase</keyword>
<gene>
    <name evidence="6" type="ORF">FHS83_001105</name>
</gene>
<dbReference type="SUPFAM" id="SSF55021">
    <property type="entry name" value="ACT-like"/>
    <property type="match status" value="1"/>
</dbReference>
<dbReference type="GO" id="GO:0006565">
    <property type="term" value="P:L-serine catabolic process"/>
    <property type="evidence" value="ECO:0007669"/>
    <property type="project" value="TreeGrafter"/>
</dbReference>
<evidence type="ECO:0000313" key="7">
    <source>
        <dbReference type="Proteomes" id="UP000570514"/>
    </source>
</evidence>
<dbReference type="Proteomes" id="UP000570514">
    <property type="component" value="Unassembled WGS sequence"/>
</dbReference>
<dbReference type="CDD" id="cd04886">
    <property type="entry name" value="ACT_ThrD-II-like"/>
    <property type="match status" value="1"/>
</dbReference>
<dbReference type="InterPro" id="IPR001926">
    <property type="entry name" value="TrpB-like_PALP"/>
</dbReference>
<dbReference type="InterPro" id="IPR050147">
    <property type="entry name" value="Ser/Thr_Dehydratase"/>
</dbReference>
<evidence type="ECO:0000313" key="6">
    <source>
        <dbReference type="EMBL" id="NIK87787.1"/>
    </source>
</evidence>
<organism evidence="6 7">
    <name type="scientific">Rhizomicrobium palustre</name>
    <dbReference type="NCBI Taxonomy" id="189966"/>
    <lineage>
        <taxon>Bacteria</taxon>
        <taxon>Pseudomonadati</taxon>
        <taxon>Pseudomonadota</taxon>
        <taxon>Alphaproteobacteria</taxon>
        <taxon>Micropepsales</taxon>
        <taxon>Micropepsaceae</taxon>
        <taxon>Rhizomicrobium</taxon>
    </lineage>
</organism>
<protein>
    <submittedName>
        <fullName evidence="6">Threonine dehydratase</fullName>
        <ecNumber evidence="6">4.3.1.19</ecNumber>
    </submittedName>
</protein>
<evidence type="ECO:0000256" key="2">
    <source>
        <dbReference type="ARBA" id="ARBA00010869"/>
    </source>
</evidence>
<reference evidence="6 7" key="1">
    <citation type="submission" date="2020-03" db="EMBL/GenBank/DDBJ databases">
        <title>Genomic Encyclopedia of Type Strains, Phase IV (KMG-IV): sequencing the most valuable type-strain genomes for metagenomic binning, comparative biology and taxonomic classification.</title>
        <authorList>
            <person name="Goeker M."/>
        </authorList>
    </citation>
    <scope>NUCLEOTIDE SEQUENCE [LARGE SCALE GENOMIC DNA]</scope>
    <source>
        <strain evidence="6 7">DSM 19867</strain>
    </source>
</reference>
<dbReference type="AlphaFoldDB" id="A0A846MXT4"/>
<dbReference type="Gene3D" id="3.30.70.260">
    <property type="match status" value="1"/>
</dbReference>
<dbReference type="FunFam" id="3.40.50.1100:FF:000007">
    <property type="entry name" value="L-threonine dehydratase catabolic TdcB"/>
    <property type="match status" value="1"/>
</dbReference>
<accession>A0A846MXT4</accession>
<sequence length="302" mass="31834">MMPLGTPFAKVRHTKGFGARVVLEGATLSEASVHARALAEKENLVFVHPYDDEKIIAGQGTVALEMLGDAENFDALVVPIGGGGLVSGVAVAAKALNPNIDIYGVQTRVYPSMYNAITGSSLPCVGQTMAEGIAVKEPGRLTTAIVRELVKDIILVGEGEIEHAIAALLEVEKTLVEGAGASAYAAVCARPDLFRGRKVGLVLSGGNVDMRLLSNVILRELSREGRILSLVIEIVDRPGVLAQVATLVGEAGGNILEVLHNRMATDTSAKLAHLGMTVEARDAEHAEEIRGHLRSHGFQLQG</sequence>
<dbReference type="InterPro" id="IPR002912">
    <property type="entry name" value="ACT_dom"/>
</dbReference>
<dbReference type="GO" id="GO:0003941">
    <property type="term" value="F:L-serine ammonia-lyase activity"/>
    <property type="evidence" value="ECO:0007669"/>
    <property type="project" value="TreeGrafter"/>
</dbReference>
<dbReference type="EC" id="4.3.1.19" evidence="6"/>
<keyword evidence="3" id="KW-0663">Pyridoxal phosphate</keyword>
<dbReference type="GO" id="GO:0009097">
    <property type="term" value="P:isoleucine biosynthetic process"/>
    <property type="evidence" value="ECO:0007669"/>
    <property type="project" value="TreeGrafter"/>
</dbReference>
<dbReference type="Pfam" id="PF00291">
    <property type="entry name" value="PALP"/>
    <property type="match status" value="1"/>
</dbReference>
<dbReference type="InterPro" id="IPR044561">
    <property type="entry name" value="ACT_ThrD-II-like"/>
</dbReference>
<keyword evidence="7" id="KW-1185">Reference proteome</keyword>
<dbReference type="PANTHER" id="PTHR48078:SF6">
    <property type="entry name" value="L-THREONINE DEHYDRATASE CATABOLIC TDCB"/>
    <property type="match status" value="1"/>
</dbReference>
<evidence type="ECO:0000256" key="4">
    <source>
        <dbReference type="ARBA" id="ARBA00023239"/>
    </source>
</evidence>
<evidence type="ECO:0000256" key="1">
    <source>
        <dbReference type="ARBA" id="ARBA00001933"/>
    </source>
</evidence>
<dbReference type="GO" id="GO:0006567">
    <property type="term" value="P:L-threonine catabolic process"/>
    <property type="evidence" value="ECO:0007669"/>
    <property type="project" value="TreeGrafter"/>
</dbReference>
<dbReference type="SUPFAM" id="SSF53686">
    <property type="entry name" value="Tryptophan synthase beta subunit-like PLP-dependent enzymes"/>
    <property type="match status" value="1"/>
</dbReference>
<dbReference type="PANTHER" id="PTHR48078">
    <property type="entry name" value="THREONINE DEHYDRATASE, MITOCHONDRIAL-RELATED"/>
    <property type="match status" value="1"/>
</dbReference>
<comment type="similarity">
    <text evidence="2">Belongs to the serine/threonine dehydratase family.</text>
</comment>
<dbReference type="PROSITE" id="PS51671">
    <property type="entry name" value="ACT"/>
    <property type="match status" value="1"/>
</dbReference>
<comment type="caution">
    <text evidence="6">The sequence shown here is derived from an EMBL/GenBank/DDBJ whole genome shotgun (WGS) entry which is preliminary data.</text>
</comment>
<name>A0A846MXT4_9PROT</name>